<feature type="compositionally biased region" description="Polar residues" evidence="1">
    <location>
        <begin position="120"/>
        <end position="134"/>
    </location>
</feature>
<evidence type="ECO:0000313" key="3">
    <source>
        <dbReference type="EMBL" id="KAA0189118.1"/>
    </source>
</evidence>
<feature type="compositionally biased region" description="Basic and acidic residues" evidence="1">
    <location>
        <begin position="550"/>
        <end position="564"/>
    </location>
</feature>
<dbReference type="GO" id="GO:0003677">
    <property type="term" value="F:DNA binding"/>
    <property type="evidence" value="ECO:0007669"/>
    <property type="project" value="InterPro"/>
</dbReference>
<feature type="region of interest" description="Disordered" evidence="1">
    <location>
        <begin position="641"/>
        <end position="705"/>
    </location>
</feature>
<evidence type="ECO:0000259" key="2">
    <source>
        <dbReference type="Pfam" id="PF21229"/>
    </source>
</evidence>
<feature type="domain" description="TdIF1 C-terminal" evidence="2">
    <location>
        <begin position="409"/>
        <end position="509"/>
    </location>
</feature>
<feature type="region of interest" description="Disordered" evidence="1">
    <location>
        <begin position="243"/>
        <end position="344"/>
    </location>
</feature>
<name>A0A8E0RRS8_9TREM</name>
<proteinExistence type="predicted"/>
<sequence length="705" mass="78111">IRLFSYANRRYLGYNNCLIIYTSLCAYFFSFLFSSCSPGVVWILAILKTLFIQEYILLAVRNIRDNLGESAVTEKDLVRFRRSVIQRVALQYFAKEDLPGHDPAESDFCVAQETRGLSAVNQCSGNSSSPQSVHSPGRLRSKRPSYPARSLHRKIVEHNWNSRPENGFCPSACCSPSSALSPMVSEGPDSLLDDIHPALHDNKTMLDESVTPSNSAVSSPAISDRLRLASLKVPPVTLNEISGSVPLSSQSTSPHTPSSASSSSTLGYFFGRMSQSEDDEQPESNNHLPLPPAQGTSESDLVYRRRSKRNSKRPNWWHWGSTRRSKPKRARCDPQTVATSQTNSVTAETTTITAMTMRHTKSPHSDRQSFWVSLRSNIKISSTHTVHRKGNTTEPPSSGAPRFTLNDKTLFTLGSSANTWLGMGAARGRIYTKHPELFRYQCDAEDKAWLVRNGLLVSHGVKAYLMHSDQVKYIGVLNGRVPSVSPSEKDNSGDSLPSFTLPSWLVIKIGNVASNHRSFFVEPQSSGSQSSSTTNIPADSPLPTTQNTLKEGKVFNESTKHISRDSYSGLINESKSRKWSPKPPSLLQSTSDNSDANHLIETKQQPTDDSNSDQGLKFRSAHDSDVVDSDTVIELRKVSGCNTAHQQHHNDRHKVNKNARTDDISSSNSYLSHNLRFVRPDSGSECQPQGKSPKSPPTLQRFDYT</sequence>
<feature type="non-terminal residue" evidence="3">
    <location>
        <position position="705"/>
    </location>
</feature>
<dbReference type="EMBL" id="LUCM01007982">
    <property type="protein sequence ID" value="KAA0189118.1"/>
    <property type="molecule type" value="Genomic_DNA"/>
</dbReference>
<evidence type="ECO:0000256" key="1">
    <source>
        <dbReference type="SAM" id="MobiDB-lite"/>
    </source>
</evidence>
<evidence type="ECO:0000313" key="4">
    <source>
        <dbReference type="Proteomes" id="UP000728185"/>
    </source>
</evidence>
<protein>
    <recommendedName>
        <fullName evidence="2">TdIF1 C-terminal domain-containing protein</fullName>
    </recommendedName>
</protein>
<feature type="compositionally biased region" description="Polar residues" evidence="1">
    <location>
        <begin position="586"/>
        <end position="614"/>
    </location>
</feature>
<dbReference type="PANTHER" id="PTHR23399">
    <property type="entry name" value="DEOXYNUCLEOTIDYLTRANSFERASE TERMINAL-INTERACTING PROTEIN 1"/>
    <property type="match status" value="1"/>
</dbReference>
<gene>
    <name evidence="3" type="ORF">FBUS_01335</name>
</gene>
<dbReference type="GO" id="GO:0005634">
    <property type="term" value="C:nucleus"/>
    <property type="evidence" value="ECO:0007669"/>
    <property type="project" value="TreeGrafter"/>
</dbReference>
<dbReference type="PANTHER" id="PTHR23399:SF2">
    <property type="entry name" value="DEOXYNUCLEOTIDYLTRANSFERASE TERMINAL-INTERACTING PROTEIN 1"/>
    <property type="match status" value="1"/>
</dbReference>
<feature type="region of interest" description="Disordered" evidence="1">
    <location>
        <begin position="521"/>
        <end position="626"/>
    </location>
</feature>
<dbReference type="Proteomes" id="UP000728185">
    <property type="component" value="Unassembled WGS sequence"/>
</dbReference>
<feature type="compositionally biased region" description="Polar residues" evidence="1">
    <location>
        <begin position="533"/>
        <end position="549"/>
    </location>
</feature>
<dbReference type="AlphaFoldDB" id="A0A8E0RRS8"/>
<feature type="region of interest" description="Disordered" evidence="1">
    <location>
        <begin position="120"/>
        <end position="148"/>
    </location>
</feature>
<dbReference type="Pfam" id="PF21229">
    <property type="entry name" value="TdIF1_2nd"/>
    <property type="match status" value="1"/>
</dbReference>
<dbReference type="InterPro" id="IPR026064">
    <property type="entry name" value="TdIF1"/>
</dbReference>
<reference evidence="3" key="1">
    <citation type="submission" date="2019-05" db="EMBL/GenBank/DDBJ databases">
        <title>Annotation for the trematode Fasciolopsis buski.</title>
        <authorList>
            <person name="Choi Y.-J."/>
        </authorList>
    </citation>
    <scope>NUCLEOTIDE SEQUENCE</scope>
    <source>
        <strain evidence="3">HT</strain>
        <tissue evidence="3">Whole worm</tissue>
    </source>
</reference>
<dbReference type="GO" id="GO:0031491">
    <property type="term" value="F:nucleosome binding"/>
    <property type="evidence" value="ECO:0007669"/>
    <property type="project" value="TreeGrafter"/>
</dbReference>
<feature type="compositionally biased region" description="Basic residues" evidence="1">
    <location>
        <begin position="646"/>
        <end position="657"/>
    </location>
</feature>
<dbReference type="OrthoDB" id="5860246at2759"/>
<dbReference type="InterPro" id="IPR049121">
    <property type="entry name" value="TdIF1_C"/>
</dbReference>
<comment type="caution">
    <text evidence="3">The sequence shown here is derived from an EMBL/GenBank/DDBJ whole genome shotgun (WGS) entry which is preliminary data.</text>
</comment>
<feature type="compositionally biased region" description="Low complexity" evidence="1">
    <location>
        <begin position="246"/>
        <end position="265"/>
    </location>
</feature>
<keyword evidence="4" id="KW-1185">Reference proteome</keyword>
<accession>A0A8E0RRS8</accession>
<organism evidence="3 4">
    <name type="scientific">Fasciolopsis buskii</name>
    <dbReference type="NCBI Taxonomy" id="27845"/>
    <lineage>
        <taxon>Eukaryota</taxon>
        <taxon>Metazoa</taxon>
        <taxon>Spiralia</taxon>
        <taxon>Lophotrochozoa</taxon>
        <taxon>Platyhelminthes</taxon>
        <taxon>Trematoda</taxon>
        <taxon>Digenea</taxon>
        <taxon>Plagiorchiida</taxon>
        <taxon>Echinostomata</taxon>
        <taxon>Echinostomatoidea</taxon>
        <taxon>Fasciolidae</taxon>
        <taxon>Fasciolopsis</taxon>
    </lineage>
</organism>